<evidence type="ECO:0000259" key="1">
    <source>
        <dbReference type="SMART" id="SM00849"/>
    </source>
</evidence>
<dbReference type="Gene3D" id="3.60.15.10">
    <property type="entry name" value="Ribonuclease Z/Hydroxyacylglutathione hydrolase-like"/>
    <property type="match status" value="1"/>
</dbReference>
<reference evidence="2" key="1">
    <citation type="submission" date="2015-02" db="EMBL/GenBank/DDBJ databases">
        <title>Genome Assembly of Bacillaceae bacterium MTCC 8252.</title>
        <authorList>
            <person name="Verma A."/>
            <person name="Khatri I."/>
            <person name="Mual P."/>
            <person name="Subramanian S."/>
            <person name="Krishnamurthi S."/>
        </authorList>
    </citation>
    <scope>NUCLEOTIDE SEQUENCE [LARGE SCALE GENOMIC DNA]</scope>
    <source>
        <strain evidence="2">MTCC 8252</strain>
    </source>
</reference>
<keyword evidence="3" id="KW-1185">Reference proteome</keyword>
<dbReference type="STRING" id="1221996.QY95_00562"/>
<sequence length="298" mass="34293">MKAKTTQRKERTAMQTLQHLSARISYLPPYAETDRPVLAAVRGEDQTLLIDAGNSSAHAQLFLRELNNHHIQGDWLVLTHWHWDHVFGMKDMPMPVISHRLTYDKIKEMQQLSWEDADLDQRVQEGTEIPFCAEAIKKELGGNRDIFIPAPALTFDTAMTIHLGGVSCQIEHVGGDHSKDSCVIYVPEEKVLFLGDCLYANLYADEWNYTAEQIFKLVQRLEAYEADRVFLSHHDAPLTKEEFLSFLQLLKRTASLTKKHKGREAAIMKEMEEDVQRELSEEERETITFFVNGYTDSK</sequence>
<dbReference type="PANTHER" id="PTHR42951:SF4">
    <property type="entry name" value="ACYL-COENZYME A THIOESTERASE MBLAC2"/>
    <property type="match status" value="1"/>
</dbReference>
<evidence type="ECO:0000313" key="3">
    <source>
        <dbReference type="Proteomes" id="UP000031563"/>
    </source>
</evidence>
<comment type="caution">
    <text evidence="2">The sequence shown here is derived from an EMBL/GenBank/DDBJ whole genome shotgun (WGS) entry which is preliminary data.</text>
</comment>
<protein>
    <submittedName>
        <fullName evidence="2">Zn-dependent hydrolase</fullName>
    </submittedName>
</protein>
<dbReference type="AlphaFoldDB" id="A0A0F5I8X9"/>
<dbReference type="InterPro" id="IPR001279">
    <property type="entry name" value="Metallo-B-lactamas"/>
</dbReference>
<accession>A0A0F5I8X9</accession>
<keyword evidence="2" id="KW-0378">Hydrolase</keyword>
<proteinExistence type="predicted"/>
<dbReference type="SMART" id="SM00849">
    <property type="entry name" value="Lactamase_B"/>
    <property type="match status" value="1"/>
</dbReference>
<dbReference type="Proteomes" id="UP000031563">
    <property type="component" value="Unassembled WGS sequence"/>
</dbReference>
<evidence type="ECO:0000313" key="2">
    <source>
        <dbReference type="EMBL" id="KKB41755.1"/>
    </source>
</evidence>
<dbReference type="InterPro" id="IPR050855">
    <property type="entry name" value="NDM-1-like"/>
</dbReference>
<dbReference type="GO" id="GO:0016787">
    <property type="term" value="F:hydrolase activity"/>
    <property type="evidence" value="ECO:0007669"/>
    <property type="project" value="UniProtKB-KW"/>
</dbReference>
<dbReference type="InterPro" id="IPR036866">
    <property type="entry name" value="RibonucZ/Hydroxyglut_hydro"/>
</dbReference>
<feature type="domain" description="Metallo-beta-lactamase" evidence="1">
    <location>
        <begin position="35"/>
        <end position="233"/>
    </location>
</feature>
<dbReference type="SUPFAM" id="SSF56281">
    <property type="entry name" value="Metallo-hydrolase/oxidoreductase"/>
    <property type="match status" value="1"/>
</dbReference>
<gene>
    <name evidence="2" type="ORF">QY95_00562</name>
</gene>
<dbReference type="PANTHER" id="PTHR42951">
    <property type="entry name" value="METALLO-BETA-LACTAMASE DOMAIN-CONTAINING"/>
    <property type="match status" value="1"/>
</dbReference>
<name>A0A0F5I8X9_BACTR</name>
<dbReference type="EMBL" id="JWIR02000019">
    <property type="protein sequence ID" value="KKB41755.1"/>
    <property type="molecule type" value="Genomic_DNA"/>
</dbReference>
<organism evidence="2 3">
    <name type="scientific">Bacillus thermotolerans</name>
    <name type="common">Quasibacillus thermotolerans</name>
    <dbReference type="NCBI Taxonomy" id="1221996"/>
    <lineage>
        <taxon>Bacteria</taxon>
        <taxon>Bacillati</taxon>
        <taxon>Bacillota</taxon>
        <taxon>Bacilli</taxon>
        <taxon>Bacillales</taxon>
        <taxon>Bacillaceae</taxon>
        <taxon>Bacillus</taxon>
    </lineage>
</organism>
<dbReference type="Pfam" id="PF00753">
    <property type="entry name" value="Lactamase_B"/>
    <property type="match status" value="1"/>
</dbReference>